<reference evidence="1 2" key="1">
    <citation type="submission" date="2024-01" db="EMBL/GenBank/DDBJ databases">
        <title>Genome mining of biosynthetic gene clusters to explore secondary metabolites of Streptomyces sp.</title>
        <authorList>
            <person name="Baig A."/>
            <person name="Ajitkumar Shintre N."/>
            <person name="Kumar H."/>
            <person name="Anbarasu A."/>
            <person name="Ramaiah S."/>
        </authorList>
    </citation>
    <scope>NUCLEOTIDE SEQUENCE [LARGE SCALE GENOMIC DNA]</scope>
    <source>
        <strain evidence="1 2">A57</strain>
    </source>
</reference>
<evidence type="ECO:0000313" key="1">
    <source>
        <dbReference type="EMBL" id="MFB8777993.1"/>
    </source>
</evidence>
<protein>
    <recommendedName>
        <fullName evidence="3">SRPBCC family protein</fullName>
    </recommendedName>
</protein>
<organism evidence="1 2">
    <name type="scientific">Streptomyces broussonetiae</name>
    <dbReference type="NCBI Taxonomy" id="2686304"/>
    <lineage>
        <taxon>Bacteria</taxon>
        <taxon>Bacillati</taxon>
        <taxon>Actinomycetota</taxon>
        <taxon>Actinomycetes</taxon>
        <taxon>Kitasatosporales</taxon>
        <taxon>Streptomycetaceae</taxon>
        <taxon>Streptomyces</taxon>
    </lineage>
</organism>
<evidence type="ECO:0000313" key="2">
    <source>
        <dbReference type="Proteomes" id="UP001585080"/>
    </source>
</evidence>
<evidence type="ECO:0008006" key="3">
    <source>
        <dbReference type="Google" id="ProtNLM"/>
    </source>
</evidence>
<comment type="caution">
    <text evidence="1">The sequence shown here is derived from an EMBL/GenBank/DDBJ whole genome shotgun (WGS) entry which is preliminary data.</text>
</comment>
<dbReference type="RefSeq" id="WP_376736421.1">
    <property type="nucleotide sequence ID" value="NZ_JAYMRP010000067.1"/>
</dbReference>
<keyword evidence="2" id="KW-1185">Reference proteome</keyword>
<dbReference type="Proteomes" id="UP001585080">
    <property type="component" value="Unassembled WGS sequence"/>
</dbReference>
<proteinExistence type="predicted"/>
<dbReference type="EMBL" id="JAYMRP010000067">
    <property type="protein sequence ID" value="MFB8777993.1"/>
    <property type="molecule type" value="Genomic_DNA"/>
</dbReference>
<gene>
    <name evidence="1" type="ORF">VSS16_35715</name>
</gene>
<name>A0ABV5EMV6_9ACTN</name>
<accession>A0ABV5EMV6</accession>
<sequence length="252" mass="27681">MVSVTHTVLLEAVPRIWFLKALAELRELAETSRVEHGRLVLADGAVVPDVRLVTGRHLRPGAVYRDDEETARITVRAWDRRGVRLGIDGTGPDGSVRLDCALRGLDRPRLLEVTGEAAGTGAWPSLQRARGRARLCPEDWWAALEGGRPSNGVPARVRVDHRLARAEVRAVPVRTDFDGRWEVRVTVTLRGRGLLRPLTAVVLGLAGGRIRQAVVQDLGETAAQWNEQVPQLVAQDPAELRKQLPDDLDPSG</sequence>